<dbReference type="GO" id="GO:0016887">
    <property type="term" value="F:ATP hydrolysis activity"/>
    <property type="evidence" value="ECO:0007669"/>
    <property type="project" value="InterPro"/>
</dbReference>
<dbReference type="Gene3D" id="1.10.8.60">
    <property type="match status" value="1"/>
</dbReference>
<name>A0A239D4Y5_9BACT</name>
<dbReference type="Gene3D" id="3.40.50.300">
    <property type="entry name" value="P-loop containing nucleotide triphosphate hydrolases"/>
    <property type="match status" value="2"/>
</dbReference>
<dbReference type="Gene3D" id="1.10.8.10">
    <property type="entry name" value="DNA helicase RuvA subunit, C-terminal domain"/>
    <property type="match status" value="1"/>
</dbReference>
<feature type="compositionally biased region" description="Basic and acidic residues" evidence="6">
    <location>
        <begin position="199"/>
        <end position="221"/>
    </location>
</feature>
<dbReference type="InterPro" id="IPR019489">
    <property type="entry name" value="Clp_ATPase_C"/>
</dbReference>
<feature type="domain" description="Clp ATPase C-terminal" evidence="8">
    <location>
        <begin position="397"/>
        <end position="499"/>
    </location>
</feature>
<evidence type="ECO:0000313" key="9">
    <source>
        <dbReference type="EMBL" id="SNS27410.1"/>
    </source>
</evidence>
<dbReference type="AlphaFoldDB" id="A0A239D4Y5"/>
<dbReference type="CDD" id="cd19498">
    <property type="entry name" value="RecA-like_HslU"/>
    <property type="match status" value="1"/>
</dbReference>
<dbReference type="GO" id="GO:0009376">
    <property type="term" value="C:HslUV protease complex"/>
    <property type="evidence" value="ECO:0007669"/>
    <property type="project" value="InterPro"/>
</dbReference>
<comment type="similarity">
    <text evidence="1">Belongs to the ClpX chaperone family. HslU subfamily.</text>
</comment>
<proteinExistence type="inferred from homology"/>
<evidence type="ECO:0000256" key="4">
    <source>
        <dbReference type="ARBA" id="ARBA00022840"/>
    </source>
</evidence>
<accession>A0A239D4Y5</accession>
<organism evidence="9 10">
    <name type="scientific">Granulicella rosea</name>
    <dbReference type="NCBI Taxonomy" id="474952"/>
    <lineage>
        <taxon>Bacteria</taxon>
        <taxon>Pseudomonadati</taxon>
        <taxon>Acidobacteriota</taxon>
        <taxon>Terriglobia</taxon>
        <taxon>Terriglobales</taxon>
        <taxon>Acidobacteriaceae</taxon>
        <taxon>Granulicella</taxon>
    </lineage>
</organism>
<dbReference type="InterPro" id="IPR011704">
    <property type="entry name" value="ATPase_dyneun-rel_AAA"/>
</dbReference>
<dbReference type="EMBL" id="FZOU01000001">
    <property type="protein sequence ID" value="SNS27410.1"/>
    <property type="molecule type" value="Genomic_DNA"/>
</dbReference>
<dbReference type="Pfam" id="PF07728">
    <property type="entry name" value="AAA_5"/>
    <property type="match status" value="1"/>
</dbReference>
<evidence type="ECO:0000256" key="3">
    <source>
        <dbReference type="ARBA" id="ARBA00022741"/>
    </source>
</evidence>
<keyword evidence="10" id="KW-1185">Reference proteome</keyword>
<gene>
    <name evidence="9" type="ORF">SAMN05421770_101294</name>
</gene>
<evidence type="ECO:0000313" key="10">
    <source>
        <dbReference type="Proteomes" id="UP000198356"/>
    </source>
</evidence>
<dbReference type="SUPFAM" id="SSF52540">
    <property type="entry name" value="P-loop containing nucleoside triphosphate hydrolases"/>
    <property type="match status" value="1"/>
</dbReference>
<dbReference type="FunFam" id="3.40.50.300:FF:000213">
    <property type="entry name" value="ATP-dependent protease ATPase subunit HslU"/>
    <property type="match status" value="2"/>
</dbReference>
<keyword evidence="9" id="KW-0645">Protease</keyword>
<evidence type="ECO:0000256" key="5">
    <source>
        <dbReference type="ARBA" id="ARBA00023186"/>
    </source>
</evidence>
<keyword evidence="4 9" id="KW-0067">ATP-binding</keyword>
<feature type="region of interest" description="Disordered" evidence="6">
    <location>
        <begin position="185"/>
        <end position="221"/>
    </location>
</feature>
<keyword evidence="3" id="KW-0547">Nucleotide-binding</keyword>
<dbReference type="RefSeq" id="WP_089406603.1">
    <property type="nucleotide sequence ID" value="NZ_FZOU01000001.1"/>
</dbReference>
<reference evidence="9 10" key="1">
    <citation type="submission" date="2017-06" db="EMBL/GenBank/DDBJ databases">
        <authorList>
            <person name="Kim H.J."/>
            <person name="Triplett B.A."/>
        </authorList>
    </citation>
    <scope>NUCLEOTIDE SEQUENCE [LARGE SCALE GENOMIC DNA]</scope>
    <source>
        <strain evidence="9 10">DSM 18704</strain>
    </source>
</reference>
<dbReference type="InterPro" id="IPR003959">
    <property type="entry name" value="ATPase_AAA_core"/>
</dbReference>
<dbReference type="GO" id="GO:0051603">
    <property type="term" value="P:proteolysis involved in protein catabolic process"/>
    <property type="evidence" value="ECO:0007669"/>
    <property type="project" value="TreeGrafter"/>
</dbReference>
<evidence type="ECO:0000256" key="6">
    <source>
        <dbReference type="SAM" id="MobiDB-lite"/>
    </source>
</evidence>
<sequence length="549" mass="60785">MAIFLPGAAEDQALALDELTPREIVAELDKYVVGQHAAKRAVAIALRNRSRRQKLSPELADDIMPKNIIMIGPTGVGKTEIARRLAKLTNSPFLKVEASKFTEVGYVGRDVESIVRDLVEISIDLVREEKLEEVEDKAELHAEDRLLDLLLPPPSTAQTAANAAAAVQQPGTNVIQLPASMDVESPEHMAAEAPPADQPESHDHREAREQSSYERSREKLRQQFREGKLDERMVEIDVRDRNQPAFEFVAAPGQDDADVSLKDIMPGLFAPRTRKRKMKVVEAFDYLVQEEEGRLIDMDQVTKLAVERVEDSGMVFLDEIDKIAGREGGHGPDVSREGVQRDILPIVEGTTVSTKYGMVSTDHILFIAAGAFHVSKPSDLIPELQGRFPIRVELQSLTVNDFVRILTEPKSSLVKQSTALLETEGLKLEFTPEALAEMAQFAFTVNETTENIGARRLHTIMERVLDEISFQAPDLFKSPRTESQEGVVASVGVSASLTGEPPSTSPPLPVIERKLEDGTIQKVIVVDPEYVRQQVAGIVKSQDLSRYIL</sequence>
<dbReference type="GO" id="GO:0005524">
    <property type="term" value="F:ATP binding"/>
    <property type="evidence" value="ECO:0007669"/>
    <property type="project" value="UniProtKB-KW"/>
</dbReference>
<evidence type="ECO:0000256" key="2">
    <source>
        <dbReference type="ARBA" id="ARBA00022490"/>
    </source>
</evidence>
<dbReference type="PANTHER" id="PTHR48102">
    <property type="entry name" value="ATP-DEPENDENT CLP PROTEASE ATP-BINDING SUBUNIT CLPX-LIKE, MITOCHONDRIAL-RELATED"/>
    <property type="match status" value="1"/>
</dbReference>
<feature type="domain" description="AAA+ ATPase" evidence="7">
    <location>
        <begin position="64"/>
        <end position="394"/>
    </location>
</feature>
<dbReference type="InterPro" id="IPR050052">
    <property type="entry name" value="ATP-dep_Clp_protease_ClpX"/>
</dbReference>
<protein>
    <submittedName>
        <fullName evidence="9">ATP-dependent HslUV protease ATP-binding subunit HslU</fullName>
    </submittedName>
</protein>
<keyword evidence="9" id="KW-0378">Hydrolase</keyword>
<keyword evidence="2" id="KW-0963">Cytoplasm</keyword>
<evidence type="ECO:0000259" key="7">
    <source>
        <dbReference type="SMART" id="SM00382"/>
    </source>
</evidence>
<dbReference type="Proteomes" id="UP000198356">
    <property type="component" value="Unassembled WGS sequence"/>
</dbReference>
<dbReference type="NCBIfam" id="TIGR00390">
    <property type="entry name" value="hslU"/>
    <property type="match status" value="1"/>
</dbReference>
<dbReference type="PANTHER" id="PTHR48102:SF3">
    <property type="entry name" value="ATP-DEPENDENT PROTEASE ATPASE SUBUNIT HSLU"/>
    <property type="match status" value="1"/>
</dbReference>
<keyword evidence="5" id="KW-0143">Chaperone</keyword>
<dbReference type="SMART" id="SM01086">
    <property type="entry name" value="ClpB_D2-small"/>
    <property type="match status" value="1"/>
</dbReference>
<dbReference type="InterPro" id="IPR004491">
    <property type="entry name" value="HslU"/>
</dbReference>
<evidence type="ECO:0000256" key="1">
    <source>
        <dbReference type="ARBA" id="ARBA00009771"/>
    </source>
</evidence>
<dbReference type="SMART" id="SM00382">
    <property type="entry name" value="AAA"/>
    <property type="match status" value="1"/>
</dbReference>
<dbReference type="GO" id="GO:0008233">
    <property type="term" value="F:peptidase activity"/>
    <property type="evidence" value="ECO:0007669"/>
    <property type="project" value="UniProtKB-KW"/>
</dbReference>
<dbReference type="NCBIfam" id="NF003544">
    <property type="entry name" value="PRK05201.1"/>
    <property type="match status" value="1"/>
</dbReference>
<dbReference type="Pfam" id="PF07724">
    <property type="entry name" value="AAA_2"/>
    <property type="match status" value="1"/>
</dbReference>
<dbReference type="OrthoDB" id="9804062at2"/>
<dbReference type="InterPro" id="IPR027417">
    <property type="entry name" value="P-loop_NTPase"/>
</dbReference>
<evidence type="ECO:0000259" key="8">
    <source>
        <dbReference type="SMART" id="SM01086"/>
    </source>
</evidence>
<dbReference type="InterPro" id="IPR003593">
    <property type="entry name" value="AAA+_ATPase"/>
</dbReference>